<dbReference type="InterPro" id="IPR000073">
    <property type="entry name" value="AB_hydrolase_1"/>
</dbReference>
<name>A0A0C3BZW2_HEBCY</name>
<feature type="domain" description="AB hydrolase-1" evidence="4">
    <location>
        <begin position="85"/>
        <end position="253"/>
    </location>
</feature>
<dbReference type="GO" id="GO:0016787">
    <property type="term" value="F:hydrolase activity"/>
    <property type="evidence" value="ECO:0007669"/>
    <property type="project" value="UniProtKB-KW"/>
</dbReference>
<evidence type="ECO:0000313" key="6">
    <source>
        <dbReference type="EMBL" id="KIM37584.1"/>
    </source>
</evidence>
<reference evidence="7" key="2">
    <citation type="submission" date="2015-01" db="EMBL/GenBank/DDBJ databases">
        <title>Evolutionary Origins and Diversification of the Mycorrhizal Mutualists.</title>
        <authorList>
            <consortium name="DOE Joint Genome Institute"/>
            <consortium name="Mycorrhizal Genomics Consortium"/>
            <person name="Kohler A."/>
            <person name="Kuo A."/>
            <person name="Nagy L.G."/>
            <person name="Floudas D."/>
            <person name="Copeland A."/>
            <person name="Barry K.W."/>
            <person name="Cichocki N."/>
            <person name="Veneault-Fourrey C."/>
            <person name="LaButti K."/>
            <person name="Lindquist E.A."/>
            <person name="Lipzen A."/>
            <person name="Lundell T."/>
            <person name="Morin E."/>
            <person name="Murat C."/>
            <person name="Riley R."/>
            <person name="Ohm R."/>
            <person name="Sun H."/>
            <person name="Tunlid A."/>
            <person name="Henrissat B."/>
            <person name="Grigoriev I.V."/>
            <person name="Hibbett D.S."/>
            <person name="Martin F."/>
        </authorList>
    </citation>
    <scope>NUCLEOTIDE SEQUENCE [LARGE SCALE GENOMIC DNA]</scope>
    <source>
        <strain evidence="7">h7</strain>
    </source>
</reference>
<evidence type="ECO:0000259" key="4">
    <source>
        <dbReference type="Pfam" id="PF00561"/>
    </source>
</evidence>
<keyword evidence="3" id="KW-0732">Signal</keyword>
<dbReference type="AlphaFoldDB" id="A0A0C3BZW2"/>
<dbReference type="PANTHER" id="PTHR43248">
    <property type="entry name" value="2-SUCCINYL-6-HYDROXY-2,4-CYCLOHEXADIENE-1-CARBOXYLATE SYNTHASE"/>
    <property type="match status" value="1"/>
</dbReference>
<protein>
    <submittedName>
        <fullName evidence="6">Uncharacterized protein</fullName>
    </submittedName>
</protein>
<sequence>MAFLANSLTLVLLCLTPQVLGQTGFDWGSIPGSDNLTWVDCYSPPTQCSRLNAPMNYSNPSAGSFSLALIRIPSTLSGTANYRGPVIFNPGGQGGSGVEGILELGSQLAQVIGPEFDLVGFDPRGVANSSPRFSFFKSDAERAAFDFGPHATDPTAAPNVLPSQWANFQALGRLAKDRDTAGVLAHVSTDNVARDMLRIVEAHGGTKLRYWGISYGSILGATFAAMFPEKVERLIIDGVFDMEGYYAADWSNEVIDTDKVLKAFFVECHKAGPTACAFYASSPTAIARNLDALYQKVLTQPVPAYSPDLPKYGFVDHPTLKNAVMAAFYQPYSTFSTLAQGLAALRDGDGSIIYQLSFPQGSEAVLAIACGYAAKVTDDAAKLQKYTKSIEKVSSFSSIVAGIRVLCSGWQVHPDNFKGPIKGVTSFPLLIIGNTADPVTPLAGAKKTAKQFPGSVVLTQDGLGHTSFASPSPCTIAHVQAYFQNGTLPAVDTVCPVAATLFPLPSNNSTQPRRDVRQEMKWDEIAVDLRDAYGRVARRGFY</sequence>
<reference evidence="6 7" key="1">
    <citation type="submission" date="2014-04" db="EMBL/GenBank/DDBJ databases">
        <authorList>
            <consortium name="DOE Joint Genome Institute"/>
            <person name="Kuo A."/>
            <person name="Gay G."/>
            <person name="Dore J."/>
            <person name="Kohler A."/>
            <person name="Nagy L.G."/>
            <person name="Floudas D."/>
            <person name="Copeland A."/>
            <person name="Barry K.W."/>
            <person name="Cichocki N."/>
            <person name="Veneault-Fourrey C."/>
            <person name="LaButti K."/>
            <person name="Lindquist E.A."/>
            <person name="Lipzen A."/>
            <person name="Lundell T."/>
            <person name="Morin E."/>
            <person name="Murat C."/>
            <person name="Sun H."/>
            <person name="Tunlid A."/>
            <person name="Henrissat B."/>
            <person name="Grigoriev I.V."/>
            <person name="Hibbett D.S."/>
            <person name="Martin F."/>
            <person name="Nordberg H.P."/>
            <person name="Cantor M.N."/>
            <person name="Hua S.X."/>
        </authorList>
    </citation>
    <scope>NUCLEOTIDE SEQUENCE [LARGE SCALE GENOMIC DNA]</scope>
    <source>
        <strain evidence="7">h7</strain>
    </source>
</reference>
<dbReference type="Gene3D" id="3.40.50.1820">
    <property type="entry name" value="alpha/beta hydrolase"/>
    <property type="match status" value="1"/>
</dbReference>
<gene>
    <name evidence="6" type="ORF">M413DRAFT_448385</name>
</gene>
<comment type="similarity">
    <text evidence="1">Belongs to the peptidase S33 family.</text>
</comment>
<keyword evidence="7" id="KW-1185">Reference proteome</keyword>
<dbReference type="InterPro" id="IPR029058">
    <property type="entry name" value="AB_hydrolase_fold"/>
</dbReference>
<evidence type="ECO:0000313" key="7">
    <source>
        <dbReference type="Proteomes" id="UP000053424"/>
    </source>
</evidence>
<dbReference type="OrthoDB" id="425534at2759"/>
<dbReference type="SUPFAM" id="SSF53474">
    <property type="entry name" value="alpha/beta-Hydrolases"/>
    <property type="match status" value="1"/>
</dbReference>
<organism evidence="6 7">
    <name type="scientific">Hebeloma cylindrosporum</name>
    <dbReference type="NCBI Taxonomy" id="76867"/>
    <lineage>
        <taxon>Eukaryota</taxon>
        <taxon>Fungi</taxon>
        <taxon>Dikarya</taxon>
        <taxon>Basidiomycota</taxon>
        <taxon>Agaricomycotina</taxon>
        <taxon>Agaricomycetes</taxon>
        <taxon>Agaricomycetidae</taxon>
        <taxon>Agaricales</taxon>
        <taxon>Agaricineae</taxon>
        <taxon>Hymenogastraceae</taxon>
        <taxon>Hebeloma</taxon>
    </lineage>
</organism>
<dbReference type="STRING" id="686832.A0A0C3BZW2"/>
<feature type="domain" description="Peptidase S33 tripeptidyl aminopeptidase-like C-terminal" evidence="5">
    <location>
        <begin position="400"/>
        <end position="495"/>
    </location>
</feature>
<evidence type="ECO:0000256" key="2">
    <source>
        <dbReference type="ARBA" id="ARBA00022801"/>
    </source>
</evidence>
<dbReference type="Pfam" id="PF08386">
    <property type="entry name" value="Abhydrolase_4"/>
    <property type="match status" value="1"/>
</dbReference>
<proteinExistence type="inferred from homology"/>
<dbReference type="InterPro" id="IPR013595">
    <property type="entry name" value="Pept_S33_TAP-like_C"/>
</dbReference>
<dbReference type="Pfam" id="PF00561">
    <property type="entry name" value="Abhydrolase_1"/>
    <property type="match status" value="1"/>
</dbReference>
<keyword evidence="2" id="KW-0378">Hydrolase</keyword>
<evidence type="ECO:0000256" key="3">
    <source>
        <dbReference type="SAM" id="SignalP"/>
    </source>
</evidence>
<accession>A0A0C3BZW2</accession>
<feature type="chain" id="PRO_5002172904" evidence="3">
    <location>
        <begin position="22"/>
        <end position="542"/>
    </location>
</feature>
<evidence type="ECO:0000256" key="1">
    <source>
        <dbReference type="ARBA" id="ARBA00010088"/>
    </source>
</evidence>
<dbReference type="Proteomes" id="UP000053424">
    <property type="component" value="Unassembled WGS sequence"/>
</dbReference>
<dbReference type="InterPro" id="IPR051601">
    <property type="entry name" value="Serine_prot/Carboxylest_S33"/>
</dbReference>
<feature type="signal peptide" evidence="3">
    <location>
        <begin position="1"/>
        <end position="21"/>
    </location>
</feature>
<dbReference type="EMBL" id="KN831796">
    <property type="protein sequence ID" value="KIM37584.1"/>
    <property type="molecule type" value="Genomic_DNA"/>
</dbReference>
<dbReference type="PANTHER" id="PTHR43248:SF25">
    <property type="entry name" value="AB HYDROLASE-1 DOMAIN-CONTAINING PROTEIN-RELATED"/>
    <property type="match status" value="1"/>
</dbReference>
<dbReference type="HOGENOM" id="CLU_013364_5_2_1"/>
<evidence type="ECO:0000259" key="5">
    <source>
        <dbReference type="Pfam" id="PF08386"/>
    </source>
</evidence>